<dbReference type="PATRIC" id="fig|1227494.3.peg.68"/>
<dbReference type="PANTHER" id="PTHR42685">
    <property type="entry name" value="GERANYLGERANYL DIPHOSPHATE REDUCTASE"/>
    <property type="match status" value="1"/>
</dbReference>
<dbReference type="InterPro" id="IPR036188">
    <property type="entry name" value="FAD/NAD-bd_sf"/>
</dbReference>
<evidence type="ECO:0000313" key="1">
    <source>
        <dbReference type="EMBL" id="ELY91944.1"/>
    </source>
</evidence>
<organism evidence="1 2">
    <name type="scientific">Natrinema altunense (strain JCM 12890 / CGMCC 1.3731 / AJ2)</name>
    <dbReference type="NCBI Taxonomy" id="1227494"/>
    <lineage>
        <taxon>Archaea</taxon>
        <taxon>Methanobacteriati</taxon>
        <taxon>Methanobacteriota</taxon>
        <taxon>Stenosarchaea group</taxon>
        <taxon>Halobacteria</taxon>
        <taxon>Halobacteriales</taxon>
        <taxon>Natrialbaceae</taxon>
        <taxon>Natrinema</taxon>
    </lineage>
</organism>
<gene>
    <name evidence="1" type="ORF">C485_00325</name>
</gene>
<protein>
    <submittedName>
        <fullName evidence="1">FAD dependent oxidoreductase</fullName>
    </submittedName>
</protein>
<keyword evidence="2" id="KW-1185">Reference proteome</keyword>
<dbReference type="PANTHER" id="PTHR42685:SF18">
    <property type="entry name" value="DIGERANYLGERANYLGLYCEROPHOSPHOLIPID REDUCTASE"/>
    <property type="match status" value="1"/>
</dbReference>
<dbReference type="EMBL" id="AOIK01000002">
    <property type="protein sequence ID" value="ELY91944.1"/>
    <property type="molecule type" value="Genomic_DNA"/>
</dbReference>
<dbReference type="AlphaFoldDB" id="M0A020"/>
<dbReference type="Proteomes" id="UP000011511">
    <property type="component" value="Unassembled WGS sequence"/>
</dbReference>
<sequence>MAIGDTVPSVDPVWGEGIYKCMKSARAAAMTADRCLTRTKNISAEEMGVYDDLWNEQVAPRQDRRLMMTRLLYLAPNERYDRLMQDLNKLSRDTLSDINDGSKQEIVKLLYISDLSYLWKYWRETQSGIASYFN</sequence>
<dbReference type="Gene3D" id="3.50.50.60">
    <property type="entry name" value="FAD/NAD(P)-binding domain"/>
    <property type="match status" value="1"/>
</dbReference>
<dbReference type="SUPFAM" id="SSF51905">
    <property type="entry name" value="FAD/NAD(P)-binding domain"/>
    <property type="match status" value="1"/>
</dbReference>
<dbReference type="InterPro" id="IPR050407">
    <property type="entry name" value="Geranylgeranyl_reductase"/>
</dbReference>
<proteinExistence type="predicted"/>
<name>M0A020_NATA2</name>
<reference evidence="1 2" key="1">
    <citation type="journal article" date="2014" name="PLoS Genet.">
        <title>Phylogenetically driven sequencing of extremely halophilic archaea reveals strategies for static and dynamic osmo-response.</title>
        <authorList>
            <person name="Becker E.A."/>
            <person name="Seitzer P.M."/>
            <person name="Tritt A."/>
            <person name="Larsen D."/>
            <person name="Krusor M."/>
            <person name="Yao A.I."/>
            <person name="Wu D."/>
            <person name="Madern D."/>
            <person name="Eisen J.A."/>
            <person name="Darling A.E."/>
            <person name="Facciotti M.T."/>
        </authorList>
    </citation>
    <scope>NUCLEOTIDE SEQUENCE [LARGE SCALE GENOMIC DNA]</scope>
    <source>
        <strain evidence="1 2">JCM 12890</strain>
    </source>
</reference>
<comment type="caution">
    <text evidence="1">The sequence shown here is derived from an EMBL/GenBank/DDBJ whole genome shotgun (WGS) entry which is preliminary data.</text>
</comment>
<accession>M0A020</accession>
<evidence type="ECO:0000313" key="2">
    <source>
        <dbReference type="Proteomes" id="UP000011511"/>
    </source>
</evidence>